<dbReference type="Gene3D" id="3.30.450.60">
    <property type="match status" value="1"/>
</dbReference>
<dbReference type="GO" id="GO:0012505">
    <property type="term" value="C:endomembrane system"/>
    <property type="evidence" value="ECO:0007669"/>
    <property type="project" value="UniProtKB-SubCell"/>
</dbReference>
<organism evidence="8 9">
    <name type="scientific">Mitosporidium daphniae</name>
    <dbReference type="NCBI Taxonomy" id="1485682"/>
    <lineage>
        <taxon>Eukaryota</taxon>
        <taxon>Fungi</taxon>
        <taxon>Fungi incertae sedis</taxon>
        <taxon>Microsporidia</taxon>
        <taxon>Mitosporidium</taxon>
    </lineage>
</organism>
<dbReference type="GO" id="GO:0006886">
    <property type="term" value="P:intracellular protein transport"/>
    <property type="evidence" value="ECO:0007669"/>
    <property type="project" value="UniProtKB-UniRule"/>
</dbReference>
<dbReference type="Proteomes" id="UP000029725">
    <property type="component" value="Unassembled WGS sequence"/>
</dbReference>
<dbReference type="VEuPathDB" id="MicrosporidiaDB:DI09_6p440"/>
<evidence type="ECO:0000256" key="5">
    <source>
        <dbReference type="ARBA" id="ARBA00023136"/>
    </source>
</evidence>
<protein>
    <recommendedName>
        <fullName evidence="6">AP complex subunit sigma</fullName>
    </recommendedName>
</protein>
<evidence type="ECO:0000313" key="8">
    <source>
        <dbReference type="EMBL" id="KGG50460.1"/>
    </source>
</evidence>
<name>A0A098VNE0_9MICR</name>
<dbReference type="GeneID" id="25260676"/>
<keyword evidence="5 6" id="KW-0472">Membrane</keyword>
<keyword evidence="3 6" id="KW-0813">Transport</keyword>
<keyword evidence="4 6" id="KW-0653">Protein transport</keyword>
<dbReference type="GO" id="GO:0005737">
    <property type="term" value="C:cytoplasm"/>
    <property type="evidence" value="ECO:0007669"/>
    <property type="project" value="UniProtKB-ARBA"/>
</dbReference>
<comment type="caution">
    <text evidence="8">The sequence shown here is derived from an EMBL/GenBank/DDBJ whole genome shotgun (WGS) entry which is preliminary data.</text>
</comment>
<evidence type="ECO:0000313" key="9">
    <source>
        <dbReference type="Proteomes" id="UP000029725"/>
    </source>
</evidence>
<dbReference type="SUPFAM" id="SSF64356">
    <property type="entry name" value="SNARE-like"/>
    <property type="match status" value="1"/>
</dbReference>
<dbReference type="PIRSF" id="PIRSF015588">
    <property type="entry name" value="AP_complex_sigma"/>
    <property type="match status" value="1"/>
</dbReference>
<accession>A0A098VNE0</accession>
<evidence type="ECO:0000256" key="4">
    <source>
        <dbReference type="ARBA" id="ARBA00022927"/>
    </source>
</evidence>
<evidence type="ECO:0000256" key="2">
    <source>
        <dbReference type="ARBA" id="ARBA00006972"/>
    </source>
</evidence>
<dbReference type="AlphaFoldDB" id="A0A098VNE0"/>
<dbReference type="RefSeq" id="XP_013236887.1">
    <property type="nucleotide sequence ID" value="XM_013381433.1"/>
</dbReference>
<evidence type="ECO:0000256" key="1">
    <source>
        <dbReference type="ARBA" id="ARBA00004308"/>
    </source>
</evidence>
<gene>
    <name evidence="8" type="ORF">DI09_6p440</name>
</gene>
<dbReference type="HOGENOM" id="CLU_061221_0_0_1"/>
<dbReference type="InterPro" id="IPR022775">
    <property type="entry name" value="AP_mu_sigma_su"/>
</dbReference>
<dbReference type="Pfam" id="PF01217">
    <property type="entry name" value="Clat_adaptor_s"/>
    <property type="match status" value="1"/>
</dbReference>
<dbReference type="InterPro" id="IPR011012">
    <property type="entry name" value="Longin-like_dom_sf"/>
</dbReference>
<reference evidence="8 9" key="1">
    <citation type="submission" date="2014-04" db="EMBL/GenBank/DDBJ databases">
        <title>A new species of microsporidia sheds light on the evolution of extreme parasitism.</title>
        <authorList>
            <person name="Haag K.L."/>
            <person name="James T.Y."/>
            <person name="Larsson R."/>
            <person name="Schaer T.M."/>
            <person name="Refardt D."/>
            <person name="Pombert J.-F."/>
            <person name="Ebert D."/>
        </authorList>
    </citation>
    <scope>NUCLEOTIDE SEQUENCE [LARGE SCALE GENOMIC DNA]</scope>
    <source>
        <strain evidence="8 9">UGP3</strain>
        <tissue evidence="8">Spores</tissue>
    </source>
</reference>
<evidence type="ECO:0000259" key="7">
    <source>
        <dbReference type="Pfam" id="PF01217"/>
    </source>
</evidence>
<sequence>MAISMSFLLLINRQSKVRLSKWWDATIPLQERQKITRDLSSLILARKSKQCNFVEYSVYKRYASLFIIAGITLDANELLALEWIQRFVESLDQYFGNVCELDLIFNYEKAYYILDELIAGGELQESSRTAVNHYVTHADALERQAQ</sequence>
<feature type="domain" description="AP complex mu/sigma subunit" evidence="7">
    <location>
        <begin position="5"/>
        <end position="141"/>
    </location>
</feature>
<dbReference type="EMBL" id="JMKJ01000579">
    <property type="protein sequence ID" value="KGG50460.1"/>
    <property type="molecule type" value="Genomic_DNA"/>
</dbReference>
<dbReference type="OrthoDB" id="371463at2759"/>
<comment type="subcellular location">
    <subcellularLocation>
        <location evidence="1">Endomembrane system</location>
    </subcellularLocation>
</comment>
<evidence type="ECO:0000256" key="3">
    <source>
        <dbReference type="ARBA" id="ARBA00022448"/>
    </source>
</evidence>
<dbReference type="PANTHER" id="PTHR11753">
    <property type="entry name" value="ADAPTOR COMPLEXES SMALL SUBUNIT FAMILY"/>
    <property type="match status" value="1"/>
</dbReference>
<evidence type="ECO:0000256" key="6">
    <source>
        <dbReference type="PIRNR" id="PIRNR015588"/>
    </source>
</evidence>
<dbReference type="FunFam" id="3.30.450.60:FF:000010">
    <property type="entry name" value="AP complex subunit sigma"/>
    <property type="match status" value="1"/>
</dbReference>
<comment type="similarity">
    <text evidence="2 6">Belongs to the adaptor complexes small subunit family.</text>
</comment>
<dbReference type="InterPro" id="IPR016635">
    <property type="entry name" value="AP_complex_ssu"/>
</dbReference>
<proteinExistence type="inferred from homology"/>
<keyword evidence="9" id="KW-1185">Reference proteome</keyword>